<keyword evidence="2" id="KW-1185">Reference proteome</keyword>
<reference evidence="1" key="1">
    <citation type="submission" date="2023-08" db="EMBL/GenBank/DDBJ databases">
        <title>Chromosome-level Genome Assembly of mud carp (Cirrhinus molitorella).</title>
        <authorList>
            <person name="Liu H."/>
        </authorList>
    </citation>
    <scope>NUCLEOTIDE SEQUENCE</scope>
    <source>
        <strain evidence="1">Prfri</strain>
        <tissue evidence="1">Muscle</tissue>
    </source>
</reference>
<accession>A0AA88TNG2</accession>
<name>A0AA88TNG2_9TELE</name>
<evidence type="ECO:0000313" key="1">
    <source>
        <dbReference type="EMBL" id="KAK2890832.1"/>
    </source>
</evidence>
<sequence length="107" mass="11421">MPVGQEVDVGGVKLPKAHGPSGYDHPFHPLPITANTAVYVTAVCVCVGWARGCREACWSVSSAGVPGLAPGVHTRANEREKSRRDTGRAAKLNELRLCFGINISIKR</sequence>
<gene>
    <name evidence="1" type="ORF">Q8A67_013475</name>
</gene>
<dbReference type="Proteomes" id="UP001187343">
    <property type="component" value="Unassembled WGS sequence"/>
</dbReference>
<dbReference type="AlphaFoldDB" id="A0AA88TNG2"/>
<proteinExistence type="predicted"/>
<dbReference type="EMBL" id="JAUYZG010000013">
    <property type="protein sequence ID" value="KAK2890832.1"/>
    <property type="molecule type" value="Genomic_DNA"/>
</dbReference>
<organism evidence="1 2">
    <name type="scientific">Cirrhinus molitorella</name>
    <name type="common">mud carp</name>
    <dbReference type="NCBI Taxonomy" id="172907"/>
    <lineage>
        <taxon>Eukaryota</taxon>
        <taxon>Metazoa</taxon>
        <taxon>Chordata</taxon>
        <taxon>Craniata</taxon>
        <taxon>Vertebrata</taxon>
        <taxon>Euteleostomi</taxon>
        <taxon>Actinopterygii</taxon>
        <taxon>Neopterygii</taxon>
        <taxon>Teleostei</taxon>
        <taxon>Ostariophysi</taxon>
        <taxon>Cypriniformes</taxon>
        <taxon>Cyprinidae</taxon>
        <taxon>Labeoninae</taxon>
        <taxon>Labeonini</taxon>
        <taxon>Cirrhinus</taxon>
    </lineage>
</organism>
<comment type="caution">
    <text evidence="1">The sequence shown here is derived from an EMBL/GenBank/DDBJ whole genome shotgun (WGS) entry which is preliminary data.</text>
</comment>
<evidence type="ECO:0000313" key="2">
    <source>
        <dbReference type="Proteomes" id="UP001187343"/>
    </source>
</evidence>
<protein>
    <submittedName>
        <fullName evidence="1">Uncharacterized protein</fullName>
    </submittedName>
</protein>